<dbReference type="Pfam" id="PF01381">
    <property type="entry name" value="HTH_3"/>
    <property type="match status" value="1"/>
</dbReference>
<dbReference type="InterPro" id="IPR001387">
    <property type="entry name" value="Cro/C1-type_HTH"/>
</dbReference>
<name>D3AUH3_9FIRM</name>
<evidence type="ECO:0000313" key="3">
    <source>
        <dbReference type="Proteomes" id="UP000004968"/>
    </source>
</evidence>
<dbReference type="Gene3D" id="1.10.260.40">
    <property type="entry name" value="lambda repressor-like DNA-binding domains"/>
    <property type="match status" value="1"/>
</dbReference>
<accession>D3AUH3</accession>
<evidence type="ECO:0000313" key="2">
    <source>
        <dbReference type="EMBL" id="EFC94534.1"/>
    </source>
</evidence>
<dbReference type="AlphaFoldDB" id="D3AUH3"/>
<sequence>MVIKSRIYFVITKLTDIPGGLYMQKLRPDMDIGHNIQFLRHLAGLTQDETVAKLHLMNLNISKSTYAKLETNRMNIKVSELVALSIIFNSNFDDFFRGLRDEFSSHFD</sequence>
<reference evidence="2 3" key="1">
    <citation type="submission" date="2010-01" db="EMBL/GenBank/DDBJ databases">
        <authorList>
            <person name="Weinstock G."/>
            <person name="Sodergren E."/>
            <person name="Clifton S."/>
            <person name="Fulton L."/>
            <person name="Fulton B."/>
            <person name="Courtney L."/>
            <person name="Fronick C."/>
            <person name="Harrison M."/>
            <person name="Strong C."/>
            <person name="Farmer C."/>
            <person name="Delahaunty K."/>
            <person name="Markovic C."/>
            <person name="Hall O."/>
            <person name="Minx P."/>
            <person name="Tomlinson C."/>
            <person name="Mitreva M."/>
            <person name="Nelson J."/>
            <person name="Hou S."/>
            <person name="Wollam A."/>
            <person name="Pepin K.H."/>
            <person name="Johnson M."/>
            <person name="Bhonagiri V."/>
            <person name="Nash W.E."/>
            <person name="Warren W."/>
            <person name="Chinwalla A."/>
            <person name="Mardis E.R."/>
            <person name="Wilson R.K."/>
        </authorList>
    </citation>
    <scope>NUCLEOTIDE SEQUENCE [LARGE SCALE GENOMIC DNA]</scope>
    <source>
        <strain evidence="2 3">DSM 13479</strain>
    </source>
</reference>
<proteinExistence type="predicted"/>
<dbReference type="EMBL" id="ACIO01001062">
    <property type="protein sequence ID" value="EFC94534.1"/>
    <property type="molecule type" value="Genomic_DNA"/>
</dbReference>
<evidence type="ECO:0000259" key="1">
    <source>
        <dbReference type="PROSITE" id="PS50943"/>
    </source>
</evidence>
<protein>
    <recommendedName>
        <fullName evidence="1">HTH cro/C1-type domain-containing protein</fullName>
    </recommendedName>
</protein>
<dbReference type="CDD" id="cd00093">
    <property type="entry name" value="HTH_XRE"/>
    <property type="match status" value="1"/>
</dbReference>
<dbReference type="InterPro" id="IPR010982">
    <property type="entry name" value="Lambda_DNA-bd_dom_sf"/>
</dbReference>
<feature type="domain" description="HTH cro/C1-type" evidence="1">
    <location>
        <begin position="36"/>
        <end position="95"/>
    </location>
</feature>
<gene>
    <name evidence="2" type="ORF">CLOSTHATH_07288</name>
</gene>
<organism evidence="2 3">
    <name type="scientific">Hungatella hathewayi DSM 13479</name>
    <dbReference type="NCBI Taxonomy" id="566550"/>
    <lineage>
        <taxon>Bacteria</taxon>
        <taxon>Bacillati</taxon>
        <taxon>Bacillota</taxon>
        <taxon>Clostridia</taxon>
        <taxon>Lachnospirales</taxon>
        <taxon>Lachnospiraceae</taxon>
        <taxon>Hungatella</taxon>
    </lineage>
</organism>
<comment type="caution">
    <text evidence="2">The sequence shown here is derived from an EMBL/GenBank/DDBJ whole genome shotgun (WGS) entry which is preliminary data.</text>
</comment>
<dbReference type="GO" id="GO:0003677">
    <property type="term" value="F:DNA binding"/>
    <property type="evidence" value="ECO:0007669"/>
    <property type="project" value="InterPro"/>
</dbReference>
<dbReference type="PROSITE" id="PS50943">
    <property type="entry name" value="HTH_CROC1"/>
    <property type="match status" value="1"/>
</dbReference>
<dbReference type="Proteomes" id="UP000004968">
    <property type="component" value="Unassembled WGS sequence"/>
</dbReference>
<dbReference type="SUPFAM" id="SSF47413">
    <property type="entry name" value="lambda repressor-like DNA-binding domains"/>
    <property type="match status" value="1"/>
</dbReference>
<dbReference type="HOGENOM" id="CLU_066192_38_1_9"/>